<dbReference type="OrthoDB" id="2931304at2759"/>
<name>A0A6A4H3U5_9AGAR</name>
<evidence type="ECO:0000313" key="2">
    <source>
        <dbReference type="Proteomes" id="UP000799118"/>
    </source>
</evidence>
<dbReference type="Proteomes" id="UP000799118">
    <property type="component" value="Unassembled WGS sequence"/>
</dbReference>
<dbReference type="AlphaFoldDB" id="A0A6A4H3U5"/>
<evidence type="ECO:0008006" key="3">
    <source>
        <dbReference type="Google" id="ProtNLM"/>
    </source>
</evidence>
<keyword evidence="2" id="KW-1185">Reference proteome</keyword>
<sequence length="457" mass="51805">MAKLSDLPEELISQICDETELDSLIPLAESCSLLNRIAGYHYCLRTSTYEIESLGVSNRHSPIDHISFSTLYKLTSICGSMAKVTHIRCAFSQSVETLLQEMRLITLALQLTRCHLYSIRLTFDGPEKGPQACPLSSFSGAFEDLIRQVQRTQCPHFEIEGTIPLMDGPLNFDLPTNHFLISFTVGRSFVLSHPQWVLSFLNSSPNISLLSAFCSHKWTQILPHLHLPSLNDITFFGDESFINNRLGFHATTKTMNIEVLAQFADRHCHTLETIYCGTQFRVFPASPNCSFQLPHLTCLKGTISQLCYFVSSPRALCNLQSIKISTSSSRNEDERLWDLLALICTRSKVQKLFLPVNIGALRGNLLSRNMSSLRSRCPHILSLELSEFRHVTEAENGDFLRWASQVFPSTKQLEVSYMKWDSKKSSAFARAMTVEWPSVETLAIDWDEKHVQAWCRI</sequence>
<reference evidence="1" key="1">
    <citation type="journal article" date="2019" name="Environ. Microbiol.">
        <title>Fungal ecological strategies reflected in gene transcription - a case study of two litter decomposers.</title>
        <authorList>
            <person name="Barbi F."/>
            <person name="Kohler A."/>
            <person name="Barry K."/>
            <person name="Baskaran P."/>
            <person name="Daum C."/>
            <person name="Fauchery L."/>
            <person name="Ihrmark K."/>
            <person name="Kuo A."/>
            <person name="LaButti K."/>
            <person name="Lipzen A."/>
            <person name="Morin E."/>
            <person name="Grigoriev I.V."/>
            <person name="Henrissat B."/>
            <person name="Lindahl B."/>
            <person name="Martin F."/>
        </authorList>
    </citation>
    <scope>NUCLEOTIDE SEQUENCE</scope>
    <source>
        <strain evidence="1">JB14</strain>
    </source>
</reference>
<dbReference type="EMBL" id="ML769588">
    <property type="protein sequence ID" value="KAE9392751.1"/>
    <property type="molecule type" value="Genomic_DNA"/>
</dbReference>
<organism evidence="1 2">
    <name type="scientific">Gymnopus androsaceus JB14</name>
    <dbReference type="NCBI Taxonomy" id="1447944"/>
    <lineage>
        <taxon>Eukaryota</taxon>
        <taxon>Fungi</taxon>
        <taxon>Dikarya</taxon>
        <taxon>Basidiomycota</taxon>
        <taxon>Agaricomycotina</taxon>
        <taxon>Agaricomycetes</taxon>
        <taxon>Agaricomycetidae</taxon>
        <taxon>Agaricales</taxon>
        <taxon>Marasmiineae</taxon>
        <taxon>Omphalotaceae</taxon>
        <taxon>Gymnopus</taxon>
    </lineage>
</organism>
<proteinExistence type="predicted"/>
<evidence type="ECO:0000313" key="1">
    <source>
        <dbReference type="EMBL" id="KAE9392751.1"/>
    </source>
</evidence>
<gene>
    <name evidence="1" type="ORF">BT96DRAFT_261905</name>
</gene>
<accession>A0A6A4H3U5</accession>
<protein>
    <recommendedName>
        <fullName evidence="3">F-box domain-containing protein</fullName>
    </recommendedName>
</protein>